<evidence type="ECO:0000313" key="4">
    <source>
        <dbReference type="EMBL" id="MST72730.1"/>
    </source>
</evidence>
<evidence type="ECO:0000256" key="2">
    <source>
        <dbReference type="SAM" id="Phobius"/>
    </source>
</evidence>
<feature type="domain" description="Type VII secretion system protein EssD-like" evidence="3">
    <location>
        <begin position="133"/>
        <end position="271"/>
    </location>
</feature>
<dbReference type="Pfam" id="PF13930">
    <property type="entry name" value="Endonuclea_NS_2"/>
    <property type="match status" value="1"/>
</dbReference>
<keyword evidence="2" id="KW-0472">Membrane</keyword>
<keyword evidence="2" id="KW-0812">Transmembrane</keyword>
<dbReference type="EMBL" id="VUNC01000004">
    <property type="protein sequence ID" value="MST72730.1"/>
    <property type="molecule type" value="Genomic_DNA"/>
</dbReference>
<reference evidence="4 5" key="1">
    <citation type="submission" date="2019-08" db="EMBL/GenBank/DDBJ databases">
        <title>In-depth cultivation of the pig gut microbiome towards novel bacterial diversity and tailored functional studies.</title>
        <authorList>
            <person name="Wylensek D."/>
            <person name="Hitch T.C.A."/>
            <person name="Clavel T."/>
        </authorList>
    </citation>
    <scope>NUCLEOTIDE SEQUENCE [LARGE SCALE GENOMIC DNA]</scope>
    <source>
        <strain evidence="4 5">CA-Schmier-601-WT-1</strain>
    </source>
</reference>
<proteinExistence type="predicted"/>
<comment type="caution">
    <text evidence="4">The sequence shown here is derived from an EMBL/GenBank/DDBJ whole genome shotgun (WGS) entry which is preliminary data.</text>
</comment>
<feature type="compositionally biased region" description="Low complexity" evidence="1">
    <location>
        <begin position="313"/>
        <end position="340"/>
    </location>
</feature>
<feature type="compositionally biased region" description="Polar residues" evidence="1">
    <location>
        <begin position="53"/>
        <end position="69"/>
    </location>
</feature>
<accession>A0A6N7XAZ7</accession>
<keyword evidence="2" id="KW-1133">Transmembrane helix</keyword>
<protein>
    <recommendedName>
        <fullName evidence="3">Type VII secretion system protein EssD-like domain-containing protein</fullName>
    </recommendedName>
</protein>
<dbReference type="InterPro" id="IPR044929">
    <property type="entry name" value="DNA/RNA_non-sp_Endonuclease_sf"/>
</dbReference>
<sequence>MRDTREPRQCKRTRFHQHGGVTSLVWAILLSCCLATSGLLLSACDESGGDAQADSTPTYASQSEPSTDSADSKPAADSQATEDQPAASQPKAQETASQKPVTYAYTAWNEAESPNYVRHVGDARISQQLSPGEVRYSQLDSLGRAGQVAACVTKQMMDEGTASERGDLPDPAGWGNNERVQIELPNGRLYHGWFWNRSHLLAKSLGGDAELHNLVTGTRMQNVGANNDQGGMEMTEAAVRALLRQHPDTTVMYVATPVYEGSELIPRSVFVDVLSSDGIINEEVEVYNAAKGFQINYTTGSVTAVGEGAQVETGGTTSGSGSASSGTSGQSAAPTAAPSASEDKGQVVYVTKSGKRYHSTPNCRGLRNAKTVTETTLGDAEARGLTPCKICE</sequence>
<keyword evidence="5" id="KW-1185">Reference proteome</keyword>
<organism evidence="4 5">
    <name type="scientific">Olsenella porci</name>
    <dbReference type="NCBI Taxonomy" id="2652279"/>
    <lineage>
        <taxon>Bacteria</taxon>
        <taxon>Bacillati</taxon>
        <taxon>Actinomycetota</taxon>
        <taxon>Coriobacteriia</taxon>
        <taxon>Coriobacteriales</taxon>
        <taxon>Atopobiaceae</taxon>
        <taxon>Olsenella</taxon>
    </lineage>
</organism>
<name>A0A6N7XAZ7_9ACTN</name>
<feature type="transmembrane region" description="Helical" evidence="2">
    <location>
        <begin position="21"/>
        <end position="41"/>
    </location>
</feature>
<evidence type="ECO:0000313" key="5">
    <source>
        <dbReference type="Proteomes" id="UP000469325"/>
    </source>
</evidence>
<gene>
    <name evidence="4" type="ORF">FYJ68_06380</name>
</gene>
<dbReference type="InterPro" id="IPR044927">
    <property type="entry name" value="Endonuclea_NS_2"/>
</dbReference>
<feature type="region of interest" description="Disordered" evidence="1">
    <location>
        <begin position="47"/>
        <end position="99"/>
    </location>
</feature>
<dbReference type="AlphaFoldDB" id="A0A6N7XAZ7"/>
<evidence type="ECO:0000259" key="3">
    <source>
        <dbReference type="Pfam" id="PF13930"/>
    </source>
</evidence>
<feature type="compositionally biased region" description="Polar residues" evidence="1">
    <location>
        <begin position="78"/>
        <end position="99"/>
    </location>
</feature>
<dbReference type="PROSITE" id="PS51257">
    <property type="entry name" value="PROKAR_LIPOPROTEIN"/>
    <property type="match status" value="1"/>
</dbReference>
<dbReference type="Gene3D" id="3.40.570.10">
    <property type="entry name" value="Extracellular Endonuclease, subunit A"/>
    <property type="match status" value="1"/>
</dbReference>
<feature type="region of interest" description="Disordered" evidence="1">
    <location>
        <begin position="310"/>
        <end position="345"/>
    </location>
</feature>
<evidence type="ECO:0000256" key="1">
    <source>
        <dbReference type="SAM" id="MobiDB-lite"/>
    </source>
</evidence>
<dbReference type="Proteomes" id="UP000469325">
    <property type="component" value="Unassembled WGS sequence"/>
</dbReference>